<dbReference type="EMBL" id="HBUF01097290">
    <property type="protein sequence ID" value="CAG6637176.1"/>
    <property type="molecule type" value="Transcribed_RNA"/>
</dbReference>
<dbReference type="AlphaFoldDB" id="A0A8D9F414"/>
<accession>A0A8D9F414</accession>
<dbReference type="EMBL" id="HBUF01280447">
    <property type="protein sequence ID" value="CAG6687202.1"/>
    <property type="molecule type" value="Transcribed_RNA"/>
</dbReference>
<reference evidence="2" key="1">
    <citation type="submission" date="2021-05" db="EMBL/GenBank/DDBJ databases">
        <authorList>
            <person name="Alioto T."/>
            <person name="Alioto T."/>
            <person name="Gomez Garrido J."/>
        </authorList>
    </citation>
    <scope>NUCLEOTIDE SEQUENCE</scope>
</reference>
<keyword evidence="1" id="KW-0732">Signal</keyword>
<organism evidence="2">
    <name type="scientific">Cacopsylla melanoneura</name>
    <dbReference type="NCBI Taxonomy" id="428564"/>
    <lineage>
        <taxon>Eukaryota</taxon>
        <taxon>Metazoa</taxon>
        <taxon>Ecdysozoa</taxon>
        <taxon>Arthropoda</taxon>
        <taxon>Hexapoda</taxon>
        <taxon>Insecta</taxon>
        <taxon>Pterygota</taxon>
        <taxon>Neoptera</taxon>
        <taxon>Paraneoptera</taxon>
        <taxon>Hemiptera</taxon>
        <taxon>Sternorrhyncha</taxon>
        <taxon>Psylloidea</taxon>
        <taxon>Psyllidae</taxon>
        <taxon>Psyllinae</taxon>
        <taxon>Cacopsylla</taxon>
    </lineage>
</organism>
<dbReference type="EMBL" id="HBUF01280446">
    <property type="protein sequence ID" value="CAG6687200.1"/>
    <property type="molecule type" value="Transcribed_RNA"/>
</dbReference>
<feature type="chain" id="PRO_5036263038" evidence="1">
    <location>
        <begin position="22"/>
        <end position="180"/>
    </location>
</feature>
<dbReference type="EMBL" id="HBUF01603572">
    <property type="protein sequence ID" value="CAG6776850.1"/>
    <property type="molecule type" value="Transcribed_RNA"/>
</dbReference>
<dbReference type="EMBL" id="HBUF01097289">
    <property type="protein sequence ID" value="CAG6637174.1"/>
    <property type="molecule type" value="Transcribed_RNA"/>
</dbReference>
<protein>
    <submittedName>
        <fullName evidence="2">Allatostatins</fullName>
    </submittedName>
</protein>
<dbReference type="EMBL" id="HBUF01603569">
    <property type="protein sequence ID" value="CAG6776844.1"/>
    <property type="molecule type" value="Transcribed_RNA"/>
</dbReference>
<feature type="signal peptide" evidence="1">
    <location>
        <begin position="1"/>
        <end position="21"/>
    </location>
</feature>
<dbReference type="EMBL" id="HBUF01351631">
    <property type="protein sequence ID" value="CAG6714293.1"/>
    <property type="molecule type" value="Transcribed_RNA"/>
</dbReference>
<dbReference type="EMBL" id="HBUF01351632">
    <property type="protein sequence ID" value="CAG6714295.1"/>
    <property type="molecule type" value="Transcribed_RNA"/>
</dbReference>
<dbReference type="EMBL" id="HBUF01603571">
    <property type="protein sequence ID" value="CAG6776848.1"/>
    <property type="molecule type" value="Transcribed_RNA"/>
</dbReference>
<evidence type="ECO:0000313" key="2">
    <source>
        <dbReference type="EMBL" id="CAG6776848.1"/>
    </source>
</evidence>
<dbReference type="EMBL" id="HBUF01603570">
    <property type="protein sequence ID" value="CAG6776846.1"/>
    <property type="molecule type" value="Transcribed_RNA"/>
</dbReference>
<evidence type="ECO:0000256" key="1">
    <source>
        <dbReference type="SAM" id="SignalP"/>
    </source>
</evidence>
<dbReference type="EMBL" id="HBUF01280445">
    <property type="protein sequence ID" value="CAG6687198.1"/>
    <property type="molecule type" value="Transcribed_RNA"/>
</dbReference>
<dbReference type="EMBL" id="HBUF01351633">
    <property type="protein sequence ID" value="CAG6714298.1"/>
    <property type="molecule type" value="Transcribed_RNA"/>
</dbReference>
<dbReference type="EMBL" id="HBUF01351634">
    <property type="protein sequence ID" value="CAG6714300.1"/>
    <property type="molecule type" value="Transcribed_RNA"/>
</dbReference>
<proteinExistence type="predicted"/>
<dbReference type="EMBL" id="HBUF01097287">
    <property type="protein sequence ID" value="CAG6637170.1"/>
    <property type="molecule type" value="Transcribed_RNA"/>
</dbReference>
<sequence length="180" mass="20604">MLIPVLTILLVRLGLNSVVSGEQYAEFDKRLYDFGIGKRAYSYVMADHKRLPSYNFGLGKRGAPENKMYSFGLGKRLAYSKDLDSLLDEHTDDSSIDKRGKQYSFGLGKRLKQYSFGLGKRFYQDNADYDEYVKRGGENHNRFAFGIGKRDVGEVAYDSDLERAAAYHQKLQADELNYLH</sequence>
<name>A0A8D9F414_9HEMI</name>